<proteinExistence type="predicted"/>
<protein>
    <submittedName>
        <fullName evidence="2">Uncharacterized protein</fullName>
    </submittedName>
</protein>
<dbReference type="EMBL" id="BAAAMR010000026">
    <property type="protein sequence ID" value="GAA2138517.1"/>
    <property type="molecule type" value="Genomic_DNA"/>
</dbReference>
<keyword evidence="3" id="KW-1185">Reference proteome</keyword>
<evidence type="ECO:0000256" key="1">
    <source>
        <dbReference type="SAM" id="MobiDB-lite"/>
    </source>
</evidence>
<feature type="region of interest" description="Disordered" evidence="1">
    <location>
        <begin position="1"/>
        <end position="43"/>
    </location>
</feature>
<reference evidence="3" key="1">
    <citation type="journal article" date="2019" name="Int. J. Syst. Evol. Microbiol.">
        <title>The Global Catalogue of Microorganisms (GCM) 10K type strain sequencing project: providing services to taxonomists for standard genome sequencing and annotation.</title>
        <authorList>
            <consortium name="The Broad Institute Genomics Platform"/>
            <consortium name="The Broad Institute Genome Sequencing Center for Infectious Disease"/>
            <person name="Wu L."/>
            <person name="Ma J."/>
        </authorList>
    </citation>
    <scope>NUCLEOTIDE SEQUENCE [LARGE SCALE GENOMIC DNA]</scope>
    <source>
        <strain evidence="3">JCM 13850</strain>
    </source>
</reference>
<feature type="compositionally biased region" description="Basic and acidic residues" evidence="1">
    <location>
        <begin position="7"/>
        <end position="27"/>
    </location>
</feature>
<accession>A0ABP5L0E8</accession>
<comment type="caution">
    <text evidence="2">The sequence shown here is derived from an EMBL/GenBank/DDBJ whole genome shotgun (WGS) entry which is preliminary data.</text>
</comment>
<gene>
    <name evidence="2" type="ORF">GCM10009727_34370</name>
</gene>
<organism evidence="2 3">
    <name type="scientific">Actinomadura napierensis</name>
    <dbReference type="NCBI Taxonomy" id="267854"/>
    <lineage>
        <taxon>Bacteria</taxon>
        <taxon>Bacillati</taxon>
        <taxon>Actinomycetota</taxon>
        <taxon>Actinomycetes</taxon>
        <taxon>Streptosporangiales</taxon>
        <taxon>Thermomonosporaceae</taxon>
        <taxon>Actinomadura</taxon>
    </lineage>
</organism>
<evidence type="ECO:0000313" key="3">
    <source>
        <dbReference type="Proteomes" id="UP001501020"/>
    </source>
</evidence>
<name>A0ABP5L0E8_9ACTN</name>
<sequence length="81" mass="9013">MQALPNPDKEGPMNDDDEKRARLRDLDANISRLRAELPPPNGDAADFVDAGQNLAAREELAGQIESLENERQQLRDQLGMT</sequence>
<dbReference type="Proteomes" id="UP001501020">
    <property type="component" value="Unassembled WGS sequence"/>
</dbReference>
<evidence type="ECO:0000313" key="2">
    <source>
        <dbReference type="EMBL" id="GAA2138517.1"/>
    </source>
</evidence>